<sequence>MNLGIHRTKQLRWNIFLLALCFFHLPLIGYCKVVVELFDTLSGNWQLQITQIGNNKNSESFPLQSCSSPCVRQLYLTPTTRSDEIILQGSYLEMDEIVTHSLSLEFVGFPHNHSFRIIQDTLTTNKEHSFIVSKSDDREAFYVISDSFFHVSSNLSSSCMGAVLKDSMFWSCGSQQGWMIFGERMEEQDKKEEEDIFHKYLPTVMIIIVFILVRKLQSFLLSKRATLVPTSYGGAS</sequence>
<evidence type="ECO:0000313" key="2">
    <source>
        <dbReference type="Proteomes" id="UP001061958"/>
    </source>
</evidence>
<comment type="caution">
    <text evidence="1">The sequence shown here is derived from an EMBL/GenBank/DDBJ whole genome shotgun (WGS) entry which is preliminary data.</text>
</comment>
<reference evidence="1" key="2">
    <citation type="submission" date="2022-01" db="EMBL/GenBank/DDBJ databases">
        <authorList>
            <person name="Hirooka S."/>
            <person name="Miyagishima S.Y."/>
        </authorList>
    </citation>
    <scope>NUCLEOTIDE SEQUENCE</scope>
    <source>
        <strain evidence="1">NBRC 102759</strain>
    </source>
</reference>
<dbReference type="AlphaFoldDB" id="A0A9C7USF4"/>
<keyword evidence="2" id="KW-1185">Reference proteome</keyword>
<reference evidence="1" key="1">
    <citation type="journal article" date="2022" name="Proc. Natl. Acad. Sci. U.S.A.">
        <title>Life cycle and functional genomics of the unicellular red alga Galdieria for elucidating algal and plant evolution and industrial use.</title>
        <authorList>
            <person name="Hirooka S."/>
            <person name="Itabashi T."/>
            <person name="Ichinose T.M."/>
            <person name="Onuma R."/>
            <person name="Fujiwara T."/>
            <person name="Yamashita S."/>
            <person name="Jong L.W."/>
            <person name="Tomita R."/>
            <person name="Iwane A.H."/>
            <person name="Miyagishima S.Y."/>
        </authorList>
    </citation>
    <scope>NUCLEOTIDE SEQUENCE</scope>
    <source>
        <strain evidence="1">NBRC 102759</strain>
    </source>
</reference>
<name>A0A9C7USF4_9RHOD</name>
<dbReference type="Proteomes" id="UP001061958">
    <property type="component" value="Unassembled WGS sequence"/>
</dbReference>
<dbReference type="EMBL" id="BQMJ01000051">
    <property type="protein sequence ID" value="GJQ14109.1"/>
    <property type="molecule type" value="Genomic_DNA"/>
</dbReference>
<organism evidence="1 2">
    <name type="scientific">Galdieria partita</name>
    <dbReference type="NCBI Taxonomy" id="83374"/>
    <lineage>
        <taxon>Eukaryota</taxon>
        <taxon>Rhodophyta</taxon>
        <taxon>Bangiophyceae</taxon>
        <taxon>Galdieriales</taxon>
        <taxon>Galdieriaceae</taxon>
        <taxon>Galdieria</taxon>
    </lineage>
</organism>
<dbReference type="OrthoDB" id="10431524at2759"/>
<proteinExistence type="predicted"/>
<accession>A0A9C7USF4</accession>
<gene>
    <name evidence="1" type="ORF">GpartN1_g5900.t1</name>
</gene>
<evidence type="ECO:0000313" key="1">
    <source>
        <dbReference type="EMBL" id="GJQ14109.1"/>
    </source>
</evidence>
<protein>
    <submittedName>
        <fullName evidence="1">Uncharacterized protein</fullName>
    </submittedName>
</protein>